<name>A0A7S8C9V7_9BACI</name>
<dbReference type="KEGG" id="mcui:G8O30_02290"/>
<proteinExistence type="predicted"/>
<evidence type="ECO:0000256" key="1">
    <source>
        <dbReference type="SAM" id="Phobius"/>
    </source>
</evidence>
<protein>
    <submittedName>
        <fullName evidence="2">Uncharacterized protein</fullName>
    </submittedName>
</protein>
<evidence type="ECO:0000313" key="3">
    <source>
        <dbReference type="Proteomes" id="UP000593626"/>
    </source>
</evidence>
<dbReference type="RefSeq" id="WP_239673386.1">
    <property type="nucleotide sequence ID" value="NZ_CP049742.1"/>
</dbReference>
<feature type="transmembrane region" description="Helical" evidence="1">
    <location>
        <begin position="6"/>
        <end position="24"/>
    </location>
</feature>
<feature type="transmembrane region" description="Helical" evidence="1">
    <location>
        <begin position="36"/>
        <end position="54"/>
    </location>
</feature>
<reference evidence="2 3" key="1">
    <citation type="submission" date="2019-07" db="EMBL/GenBank/DDBJ databases">
        <title>Genome sequence of 2 isolates from Red Sea Mangroves.</title>
        <authorList>
            <person name="Sefrji F."/>
            <person name="Michoud G."/>
            <person name="Merlino G."/>
            <person name="Daffonchio D."/>
        </authorList>
    </citation>
    <scope>NUCLEOTIDE SEQUENCE [LARGE SCALE GENOMIC DNA]</scope>
    <source>
        <strain evidence="2 3">R1DC41</strain>
    </source>
</reference>
<keyword evidence="1" id="KW-0812">Transmembrane</keyword>
<dbReference type="EMBL" id="CP049742">
    <property type="protein sequence ID" value="QPC45868.1"/>
    <property type="molecule type" value="Genomic_DNA"/>
</dbReference>
<accession>A0A7S8C9V7</accession>
<gene>
    <name evidence="2" type="ORF">G8O30_02290</name>
</gene>
<keyword evidence="3" id="KW-1185">Reference proteome</keyword>
<dbReference type="AlphaFoldDB" id="A0A7S8C9V7"/>
<evidence type="ECO:0000313" key="2">
    <source>
        <dbReference type="EMBL" id="QPC45868.1"/>
    </source>
</evidence>
<keyword evidence="1" id="KW-0472">Membrane</keyword>
<dbReference type="Proteomes" id="UP000593626">
    <property type="component" value="Chromosome"/>
</dbReference>
<keyword evidence="1" id="KW-1133">Transmembrane helix</keyword>
<organism evidence="2 3">
    <name type="scientific">Mangrovibacillus cuniculi</name>
    <dbReference type="NCBI Taxonomy" id="2593652"/>
    <lineage>
        <taxon>Bacteria</taxon>
        <taxon>Bacillati</taxon>
        <taxon>Bacillota</taxon>
        <taxon>Bacilli</taxon>
        <taxon>Bacillales</taxon>
        <taxon>Bacillaceae</taxon>
        <taxon>Mangrovibacillus</taxon>
    </lineage>
</organism>
<sequence>MDFFILLFFFFTVAGLYLFVLGLWEFRVATDKKKFVTYTTTGLFLMVVFRWLMFNFHFAS</sequence>